<organism evidence="11 12">
    <name type="scientific">Candidatus Uhrbacteria bacterium GW2011_GWC2_53_7</name>
    <dbReference type="NCBI Taxonomy" id="1618986"/>
    <lineage>
        <taxon>Bacteria</taxon>
        <taxon>Candidatus Uhriibacteriota</taxon>
    </lineage>
</organism>
<dbReference type="Gene3D" id="3.40.5.10">
    <property type="entry name" value="Ribosomal protein L9, N-terminal domain"/>
    <property type="match status" value="1"/>
</dbReference>
<dbReference type="InterPro" id="IPR020070">
    <property type="entry name" value="Ribosomal_bL9_N"/>
</dbReference>
<dbReference type="InterPro" id="IPR036935">
    <property type="entry name" value="Ribosomal_bL9_N_sf"/>
</dbReference>
<evidence type="ECO:0000256" key="3">
    <source>
        <dbReference type="ARBA" id="ARBA00022884"/>
    </source>
</evidence>
<dbReference type="InterPro" id="IPR000244">
    <property type="entry name" value="Ribosomal_bL9"/>
</dbReference>
<evidence type="ECO:0000259" key="10">
    <source>
        <dbReference type="Pfam" id="PF03948"/>
    </source>
</evidence>
<dbReference type="GO" id="GO:0005840">
    <property type="term" value="C:ribosome"/>
    <property type="evidence" value="ECO:0007669"/>
    <property type="project" value="UniProtKB-KW"/>
</dbReference>
<dbReference type="Proteomes" id="UP000033865">
    <property type="component" value="Unassembled WGS sequence"/>
</dbReference>
<dbReference type="GO" id="GO:0006412">
    <property type="term" value="P:translation"/>
    <property type="evidence" value="ECO:0007669"/>
    <property type="project" value="UniProtKB-UniRule"/>
</dbReference>
<keyword evidence="3 7" id="KW-0694">RNA-binding</keyword>
<reference evidence="11 12" key="1">
    <citation type="journal article" date="2015" name="Nature">
        <title>rRNA introns, odd ribosomes, and small enigmatic genomes across a large radiation of phyla.</title>
        <authorList>
            <person name="Brown C.T."/>
            <person name="Hug L.A."/>
            <person name="Thomas B.C."/>
            <person name="Sharon I."/>
            <person name="Castelle C.J."/>
            <person name="Singh A."/>
            <person name="Wilkins M.J."/>
            <person name="Williams K.H."/>
            <person name="Banfield J.F."/>
        </authorList>
    </citation>
    <scope>NUCLEOTIDE SEQUENCE [LARGE SCALE GENOMIC DNA]</scope>
</reference>
<evidence type="ECO:0000256" key="6">
    <source>
        <dbReference type="ARBA" id="ARBA00035292"/>
    </source>
</evidence>
<evidence type="ECO:0000313" key="12">
    <source>
        <dbReference type="Proteomes" id="UP000033865"/>
    </source>
</evidence>
<evidence type="ECO:0000259" key="9">
    <source>
        <dbReference type="Pfam" id="PF01281"/>
    </source>
</evidence>
<dbReference type="NCBIfam" id="TIGR00158">
    <property type="entry name" value="L9"/>
    <property type="match status" value="1"/>
</dbReference>
<evidence type="ECO:0000256" key="4">
    <source>
        <dbReference type="ARBA" id="ARBA00022980"/>
    </source>
</evidence>
<accession>A0A0G1Y124</accession>
<comment type="caution">
    <text evidence="11">The sequence shown here is derived from an EMBL/GenBank/DDBJ whole genome shotgun (WGS) entry which is preliminary data.</text>
</comment>
<feature type="region of interest" description="Disordered" evidence="8">
    <location>
        <begin position="48"/>
        <end position="67"/>
    </location>
</feature>
<dbReference type="InterPro" id="IPR020069">
    <property type="entry name" value="Ribosomal_bL9_C"/>
</dbReference>
<dbReference type="InterPro" id="IPR020594">
    <property type="entry name" value="Ribosomal_bL9_bac/chp"/>
</dbReference>
<comment type="function">
    <text evidence="7">Binds to the 23S rRNA.</text>
</comment>
<dbReference type="GO" id="GO:1990904">
    <property type="term" value="C:ribonucleoprotein complex"/>
    <property type="evidence" value="ECO:0007669"/>
    <property type="project" value="UniProtKB-KW"/>
</dbReference>
<dbReference type="SUPFAM" id="SSF55658">
    <property type="entry name" value="L9 N-domain-like"/>
    <property type="match status" value="1"/>
</dbReference>
<name>A0A0G1Y124_9BACT</name>
<keyword evidence="2 7" id="KW-0699">rRNA-binding</keyword>
<keyword evidence="4 7" id="KW-0689">Ribosomal protein</keyword>
<protein>
    <recommendedName>
        <fullName evidence="6 7">Large ribosomal subunit protein bL9</fullName>
    </recommendedName>
</protein>
<feature type="domain" description="Ribosomal protein L9" evidence="9">
    <location>
        <begin position="1"/>
        <end position="46"/>
    </location>
</feature>
<dbReference type="PANTHER" id="PTHR21368">
    <property type="entry name" value="50S RIBOSOMAL PROTEIN L9"/>
    <property type="match status" value="1"/>
</dbReference>
<gene>
    <name evidence="7" type="primary">rplI</name>
    <name evidence="11" type="ORF">UY82_C0007G0004</name>
</gene>
<evidence type="ECO:0000256" key="7">
    <source>
        <dbReference type="HAMAP-Rule" id="MF_00503"/>
    </source>
</evidence>
<comment type="similarity">
    <text evidence="1 7">Belongs to the bacterial ribosomal protein bL9 family.</text>
</comment>
<dbReference type="Gene3D" id="3.10.430.100">
    <property type="entry name" value="Ribosomal protein L9, C-terminal domain"/>
    <property type="match status" value="1"/>
</dbReference>
<dbReference type="GO" id="GO:0003735">
    <property type="term" value="F:structural constituent of ribosome"/>
    <property type="evidence" value="ECO:0007669"/>
    <property type="project" value="InterPro"/>
</dbReference>
<evidence type="ECO:0000256" key="1">
    <source>
        <dbReference type="ARBA" id="ARBA00010605"/>
    </source>
</evidence>
<dbReference type="Pfam" id="PF01281">
    <property type="entry name" value="Ribosomal_L9_N"/>
    <property type="match status" value="1"/>
</dbReference>
<dbReference type="InterPro" id="IPR036791">
    <property type="entry name" value="Ribosomal_bL9_C_sf"/>
</dbReference>
<evidence type="ECO:0000256" key="2">
    <source>
        <dbReference type="ARBA" id="ARBA00022730"/>
    </source>
</evidence>
<dbReference type="Pfam" id="PF03948">
    <property type="entry name" value="Ribosomal_L9_C"/>
    <property type="match status" value="1"/>
</dbReference>
<evidence type="ECO:0000313" key="11">
    <source>
        <dbReference type="EMBL" id="KKW36936.1"/>
    </source>
</evidence>
<evidence type="ECO:0000256" key="5">
    <source>
        <dbReference type="ARBA" id="ARBA00023274"/>
    </source>
</evidence>
<sequence>MKVILLKDHQPLGRKGDVVQVSDGHAFNFLFPGHIAVEATDRAIEEATATKETAKRRSQRTSDQARDAAGKLDGYELILTEKVSDTGHLYAAVNAKEVAKALKREGYDVKADQIKMKPMKETGEEDILVSFPGGFESQVKIIIEAA</sequence>
<dbReference type="AlphaFoldDB" id="A0A0G1Y124"/>
<proteinExistence type="inferred from homology"/>
<dbReference type="SUPFAM" id="SSF55653">
    <property type="entry name" value="Ribosomal protein L9 C-domain"/>
    <property type="match status" value="1"/>
</dbReference>
<keyword evidence="5 7" id="KW-0687">Ribonucleoprotein</keyword>
<feature type="domain" description="Large ribosomal subunit protein bL9 C-terminal" evidence="10">
    <location>
        <begin position="64"/>
        <end position="144"/>
    </location>
</feature>
<dbReference type="InterPro" id="IPR009027">
    <property type="entry name" value="Ribosomal_bL9/RNase_H1_N"/>
</dbReference>
<evidence type="ECO:0000256" key="8">
    <source>
        <dbReference type="SAM" id="MobiDB-lite"/>
    </source>
</evidence>
<dbReference type="EMBL" id="LCRN01000007">
    <property type="protein sequence ID" value="KKW36936.1"/>
    <property type="molecule type" value="Genomic_DNA"/>
</dbReference>
<dbReference type="GO" id="GO:0019843">
    <property type="term" value="F:rRNA binding"/>
    <property type="evidence" value="ECO:0007669"/>
    <property type="project" value="UniProtKB-UniRule"/>
</dbReference>
<dbReference type="HAMAP" id="MF_00503">
    <property type="entry name" value="Ribosomal_bL9"/>
    <property type="match status" value="1"/>
</dbReference>